<dbReference type="PANTHER" id="PTHR31286:SF180">
    <property type="entry name" value="OS10G0362600 PROTEIN"/>
    <property type="match status" value="1"/>
</dbReference>
<dbReference type="EMBL" id="JACGWN010000015">
    <property type="protein sequence ID" value="KAL0401197.1"/>
    <property type="molecule type" value="Genomic_DNA"/>
</dbReference>
<accession>A0AAW2TA98</accession>
<protein>
    <recommendedName>
        <fullName evidence="1">DUF4283 domain-containing protein</fullName>
    </recommendedName>
</protein>
<dbReference type="PANTHER" id="PTHR31286">
    <property type="entry name" value="GLYCINE-RICH CELL WALL STRUCTURAL PROTEIN 1.8-LIKE"/>
    <property type="match status" value="1"/>
</dbReference>
<dbReference type="Pfam" id="PF14111">
    <property type="entry name" value="DUF4283"/>
    <property type="match status" value="1"/>
</dbReference>
<comment type="caution">
    <text evidence="2">The sequence shown here is derived from an EMBL/GenBank/DDBJ whole genome shotgun (WGS) entry which is preliminary data.</text>
</comment>
<reference evidence="2" key="2">
    <citation type="journal article" date="2024" name="Plant">
        <title>Genomic evolution and insights into agronomic trait innovations of Sesamum species.</title>
        <authorList>
            <person name="Miao H."/>
            <person name="Wang L."/>
            <person name="Qu L."/>
            <person name="Liu H."/>
            <person name="Sun Y."/>
            <person name="Le M."/>
            <person name="Wang Q."/>
            <person name="Wei S."/>
            <person name="Zheng Y."/>
            <person name="Lin W."/>
            <person name="Duan Y."/>
            <person name="Cao H."/>
            <person name="Xiong S."/>
            <person name="Wang X."/>
            <person name="Wei L."/>
            <person name="Li C."/>
            <person name="Ma Q."/>
            <person name="Ju M."/>
            <person name="Zhao R."/>
            <person name="Li G."/>
            <person name="Mu C."/>
            <person name="Tian Q."/>
            <person name="Mei H."/>
            <person name="Zhang T."/>
            <person name="Gao T."/>
            <person name="Zhang H."/>
        </authorList>
    </citation>
    <scope>NUCLEOTIDE SEQUENCE</scope>
    <source>
        <strain evidence="2">KEN1</strain>
    </source>
</reference>
<feature type="domain" description="DUF4283" evidence="1">
    <location>
        <begin position="105"/>
        <end position="182"/>
    </location>
</feature>
<dbReference type="AlphaFoldDB" id="A0AAW2TA98"/>
<evidence type="ECO:0000259" key="1">
    <source>
        <dbReference type="Pfam" id="PF14111"/>
    </source>
</evidence>
<proteinExistence type="predicted"/>
<dbReference type="InterPro" id="IPR025558">
    <property type="entry name" value="DUF4283"/>
</dbReference>
<reference evidence="2" key="1">
    <citation type="submission" date="2020-06" db="EMBL/GenBank/DDBJ databases">
        <authorList>
            <person name="Li T."/>
            <person name="Hu X."/>
            <person name="Zhang T."/>
            <person name="Song X."/>
            <person name="Zhang H."/>
            <person name="Dai N."/>
            <person name="Sheng W."/>
            <person name="Hou X."/>
            <person name="Wei L."/>
        </authorList>
    </citation>
    <scope>NUCLEOTIDE SEQUENCE</scope>
    <source>
        <strain evidence="2">KEN1</strain>
        <tissue evidence="2">Leaf</tissue>
    </source>
</reference>
<gene>
    <name evidence="2" type="ORF">Slati_4149600</name>
</gene>
<evidence type="ECO:0000313" key="2">
    <source>
        <dbReference type="EMBL" id="KAL0401197.1"/>
    </source>
</evidence>
<organism evidence="2">
    <name type="scientific">Sesamum latifolium</name>
    <dbReference type="NCBI Taxonomy" id="2727402"/>
    <lineage>
        <taxon>Eukaryota</taxon>
        <taxon>Viridiplantae</taxon>
        <taxon>Streptophyta</taxon>
        <taxon>Embryophyta</taxon>
        <taxon>Tracheophyta</taxon>
        <taxon>Spermatophyta</taxon>
        <taxon>Magnoliopsida</taxon>
        <taxon>eudicotyledons</taxon>
        <taxon>Gunneridae</taxon>
        <taxon>Pentapetalae</taxon>
        <taxon>asterids</taxon>
        <taxon>lamiids</taxon>
        <taxon>Lamiales</taxon>
        <taxon>Pedaliaceae</taxon>
        <taxon>Sesamum</taxon>
    </lineage>
</organism>
<dbReference type="InterPro" id="IPR040256">
    <property type="entry name" value="At4g02000-like"/>
</dbReference>
<sequence>MVAARSATVAYTKEVPTPPCTTSMPTHPASTVETQQQADSSQTHTGLFIGNVPLYTSASLNTDNKFAAAFDNSSRKTLSFVPPTTQNGKIIVRPSFELVHEGSRQWVATVVGYFLGKKSYFHHLNEYVCSVWPLVKEVIATTNGFFFFKFKRVAAMEEVIEGGPWLFQGKPIVLQRWKPELALRKHKHTQVPIWIKLRHLSVEFWTTKGLSIVASGIRRPLYPDAITKACTRLNFARVCYVGYILQTA</sequence>
<name>A0AAW2TA98_9LAMI</name>